<keyword evidence="2" id="KW-1185">Reference proteome</keyword>
<dbReference type="OrthoDB" id="408631at2759"/>
<dbReference type="SUPFAM" id="SSF52047">
    <property type="entry name" value="RNI-like"/>
    <property type="match status" value="1"/>
</dbReference>
<dbReference type="OMA" id="CFMPPEF"/>
<reference evidence="1 2" key="1">
    <citation type="journal article" date="2013" name="PLoS Genet.">
        <title>The genome and development-dependent transcriptomes of Pyronema confluens: a window into fungal evolution.</title>
        <authorList>
            <person name="Traeger S."/>
            <person name="Altegoer F."/>
            <person name="Freitag M."/>
            <person name="Gabaldon T."/>
            <person name="Kempken F."/>
            <person name="Kumar A."/>
            <person name="Marcet-Houben M."/>
            <person name="Poggeler S."/>
            <person name="Stajich J.E."/>
            <person name="Nowrousian M."/>
        </authorList>
    </citation>
    <scope>NUCLEOTIDE SEQUENCE [LARGE SCALE GENOMIC DNA]</scope>
    <source>
        <strain evidence="2">CBS 100304</strain>
        <tissue evidence="1">Vegetative mycelium</tissue>
    </source>
</reference>
<proteinExistence type="predicted"/>
<evidence type="ECO:0000313" key="2">
    <source>
        <dbReference type="Proteomes" id="UP000018144"/>
    </source>
</evidence>
<dbReference type="STRING" id="1076935.U4LT52"/>
<accession>U4LT52</accession>
<dbReference type="AlphaFoldDB" id="U4LT52"/>
<dbReference type="eggNOG" id="ENOG502S6PB">
    <property type="taxonomic scope" value="Eukaryota"/>
</dbReference>
<name>U4LT52_PYROM</name>
<evidence type="ECO:0008006" key="3">
    <source>
        <dbReference type="Google" id="ProtNLM"/>
    </source>
</evidence>
<evidence type="ECO:0000313" key="1">
    <source>
        <dbReference type="EMBL" id="CCX32625.1"/>
    </source>
</evidence>
<dbReference type="Proteomes" id="UP000018144">
    <property type="component" value="Unassembled WGS sequence"/>
</dbReference>
<organism evidence="1 2">
    <name type="scientific">Pyronema omphalodes (strain CBS 100304)</name>
    <name type="common">Pyronema confluens</name>
    <dbReference type="NCBI Taxonomy" id="1076935"/>
    <lineage>
        <taxon>Eukaryota</taxon>
        <taxon>Fungi</taxon>
        <taxon>Dikarya</taxon>
        <taxon>Ascomycota</taxon>
        <taxon>Pezizomycotina</taxon>
        <taxon>Pezizomycetes</taxon>
        <taxon>Pezizales</taxon>
        <taxon>Pyronemataceae</taxon>
        <taxon>Pyronema</taxon>
    </lineage>
</organism>
<dbReference type="EMBL" id="HF935890">
    <property type="protein sequence ID" value="CCX32625.1"/>
    <property type="molecule type" value="Genomic_DNA"/>
</dbReference>
<dbReference type="Gene3D" id="3.80.10.10">
    <property type="entry name" value="Ribonuclease Inhibitor"/>
    <property type="match status" value="1"/>
</dbReference>
<protein>
    <recommendedName>
        <fullName evidence="3">F-box domain-containing protein</fullName>
    </recommendedName>
</protein>
<dbReference type="InterPro" id="IPR032675">
    <property type="entry name" value="LRR_dom_sf"/>
</dbReference>
<gene>
    <name evidence="1" type="ORF">PCON_13465</name>
</gene>
<sequence length="452" mass="50038">MAYYTRPPIDPEHDILPTYEDAITRDPVGIIALYLRREDVFSAALVSRNWNRAVTPVLWDSPHAFWGMGERTELTSFQLFLSVLAKSDKQFPDTTHLSLASVRTTMYTAISPKWLCTILTQLPNLRVLHVSSFPFFDHSALSTTGSLQPHRSLQKLSACSHNATASGLCTLLSRLPGLTTLDLTSCSGANIAIHAIKAISSLHNLRTLSLRDLQLDDDAISTLLKTCGTRIRSLDLRGNLLTDKTANMLLDHCFTPPSYLRLGAVVEDGLTHLRIAENFVTPAGAAKLIKSAKLVKLDIGDVTVETSVLSMYAHESLQTLRVGYKTVMKKGGVRRRMLPALKTIILMGVPEWGEKEEVAALVEFITTTQEQEGDALKVLELELDTGGDATGDFSFFEDHGTGKVETLKAVRKLRETKKCWEGRIRVVRNHGGKECVETGIEGERWGLVREDV</sequence>